<dbReference type="AlphaFoldDB" id="A0A914BLR4"/>
<dbReference type="PANTHER" id="PTHR37153">
    <property type="entry name" value="CHROMOSOME 19 C19ORF81 HOMOLOG"/>
    <property type="match status" value="1"/>
</dbReference>
<dbReference type="GeneID" id="119744923"/>
<dbReference type="InterPro" id="IPR031746">
    <property type="entry name" value="DUF4732"/>
</dbReference>
<accession>A0A914BLR4</accession>
<evidence type="ECO:0000256" key="1">
    <source>
        <dbReference type="SAM" id="MobiDB-lite"/>
    </source>
</evidence>
<organism evidence="2 3">
    <name type="scientific">Patiria miniata</name>
    <name type="common">Bat star</name>
    <name type="synonym">Asterina miniata</name>
    <dbReference type="NCBI Taxonomy" id="46514"/>
    <lineage>
        <taxon>Eukaryota</taxon>
        <taxon>Metazoa</taxon>
        <taxon>Echinodermata</taxon>
        <taxon>Eleutherozoa</taxon>
        <taxon>Asterozoa</taxon>
        <taxon>Asteroidea</taxon>
        <taxon>Valvatacea</taxon>
        <taxon>Valvatida</taxon>
        <taxon>Asterinidae</taxon>
        <taxon>Patiria</taxon>
    </lineage>
</organism>
<proteinExistence type="predicted"/>
<dbReference type="Pfam" id="PF15876">
    <property type="entry name" value="DUF4732"/>
    <property type="match status" value="1"/>
</dbReference>
<feature type="region of interest" description="Disordered" evidence="1">
    <location>
        <begin position="1"/>
        <end position="78"/>
    </location>
</feature>
<dbReference type="RefSeq" id="XP_038077054.1">
    <property type="nucleotide sequence ID" value="XM_038221126.1"/>
</dbReference>
<feature type="compositionally biased region" description="Polar residues" evidence="1">
    <location>
        <begin position="1"/>
        <end position="11"/>
    </location>
</feature>
<name>A0A914BLR4_PATMI</name>
<feature type="region of interest" description="Disordered" evidence="1">
    <location>
        <begin position="93"/>
        <end position="131"/>
    </location>
</feature>
<keyword evidence="3" id="KW-1185">Reference proteome</keyword>
<sequence length="267" mass="29892">MPISSSTNRLTQAAAHSVADEDHHTGPQRSGAKSVPVCIVENQGTGKQARRASVTPSPAVAGHGGAVKTETGHGKPQDKVKLPLITRIQNSLFGRSRSHDSAVDKTKDAQPPSPRTPHRRRFRHHKHHKPASPEFALRKIRFFAAPPEPAPLTLCFTYPGVELTHRDVIQGIQSMHAVDVDDIESIQFVDMNVILGTAGVSNRWLIKVKDYDTRYLLLCDGFKIHGEYVILRKYDDVNMEDYREYMRRKDTLASDEHRDAVQRLLAV</sequence>
<evidence type="ECO:0000313" key="2">
    <source>
        <dbReference type="EnsemblMetazoa" id="XP_038077054.1"/>
    </source>
</evidence>
<dbReference type="Proteomes" id="UP000887568">
    <property type="component" value="Unplaced"/>
</dbReference>
<dbReference type="EnsemblMetazoa" id="XM_038221126.1">
    <property type="protein sequence ID" value="XP_038077054.1"/>
    <property type="gene ID" value="LOC119744923"/>
</dbReference>
<feature type="compositionally biased region" description="Basic and acidic residues" evidence="1">
    <location>
        <begin position="97"/>
        <end position="108"/>
    </location>
</feature>
<dbReference type="OMA" id="MEDYREY"/>
<dbReference type="PANTHER" id="PTHR37153:SF1">
    <property type="entry name" value="HYPOTHETICAL LOC292874"/>
    <property type="match status" value="1"/>
</dbReference>
<evidence type="ECO:0000313" key="3">
    <source>
        <dbReference type="Proteomes" id="UP000887568"/>
    </source>
</evidence>
<feature type="compositionally biased region" description="Basic residues" evidence="1">
    <location>
        <begin position="116"/>
        <end position="130"/>
    </location>
</feature>
<dbReference type="OrthoDB" id="6076093at2759"/>
<protein>
    <submittedName>
        <fullName evidence="2">Uncharacterized protein</fullName>
    </submittedName>
</protein>
<reference evidence="2" key="1">
    <citation type="submission" date="2022-11" db="UniProtKB">
        <authorList>
            <consortium name="EnsemblMetazoa"/>
        </authorList>
    </citation>
    <scope>IDENTIFICATION</scope>
</reference>